<evidence type="ECO:0000259" key="7">
    <source>
        <dbReference type="Pfam" id="PF00441"/>
    </source>
</evidence>
<comment type="cofactor">
    <cofactor evidence="1 6">
        <name>FAD</name>
        <dbReference type="ChEBI" id="CHEBI:57692"/>
    </cofactor>
</comment>
<keyword evidence="3 6" id="KW-0285">Flavoprotein</keyword>
<dbReference type="EMBL" id="CP017037">
    <property type="protein sequence ID" value="AOH39041.1"/>
    <property type="molecule type" value="Genomic_DNA"/>
</dbReference>
<evidence type="ECO:0000313" key="12">
    <source>
        <dbReference type="Proteomes" id="UP000094757"/>
    </source>
</evidence>
<dbReference type="Pfam" id="PF02771">
    <property type="entry name" value="Acyl-CoA_dh_N"/>
    <property type="match status" value="1"/>
</dbReference>
<evidence type="ECO:0000256" key="3">
    <source>
        <dbReference type="ARBA" id="ARBA00022630"/>
    </source>
</evidence>
<dbReference type="Gene3D" id="1.10.540.10">
    <property type="entry name" value="Acyl-CoA dehydrogenase/oxidase, N-terminal domain"/>
    <property type="match status" value="1"/>
</dbReference>
<dbReference type="Pfam" id="PF00441">
    <property type="entry name" value="Acyl-CoA_dh_1"/>
    <property type="match status" value="1"/>
</dbReference>
<dbReference type="RefSeq" id="WP_022514165.1">
    <property type="nucleotide sequence ID" value="NZ_CP017037.1"/>
</dbReference>
<dbReference type="Gene3D" id="1.20.140.10">
    <property type="entry name" value="Butyryl-CoA Dehydrogenase, subunit A, domain 3"/>
    <property type="match status" value="1"/>
</dbReference>
<dbReference type="EMBL" id="QWKU01000001">
    <property type="protein sequence ID" value="RID93988.1"/>
    <property type="molecule type" value="Genomic_DNA"/>
</dbReference>
<dbReference type="PANTHER" id="PTHR43884">
    <property type="entry name" value="ACYL-COA DEHYDROGENASE"/>
    <property type="match status" value="1"/>
</dbReference>
<evidence type="ECO:0000256" key="2">
    <source>
        <dbReference type="ARBA" id="ARBA00009347"/>
    </source>
</evidence>
<evidence type="ECO:0000256" key="6">
    <source>
        <dbReference type="RuleBase" id="RU362125"/>
    </source>
</evidence>
<dbReference type="STRING" id="39950.BCB69_03085"/>
<evidence type="ECO:0000259" key="9">
    <source>
        <dbReference type="Pfam" id="PF02771"/>
    </source>
</evidence>
<accession>A0A1B3WDK5</accession>
<dbReference type="PANTHER" id="PTHR43884:SF12">
    <property type="entry name" value="ISOVALERYL-COA DEHYDROGENASE, MITOCHONDRIAL-RELATED"/>
    <property type="match status" value="1"/>
</dbReference>
<keyword evidence="13" id="KW-1185">Reference proteome</keyword>
<dbReference type="InterPro" id="IPR013786">
    <property type="entry name" value="AcylCoA_DH/ox_N"/>
</dbReference>
<dbReference type="GO" id="GO:0050660">
    <property type="term" value="F:flavin adenine dinucleotide binding"/>
    <property type="evidence" value="ECO:0007669"/>
    <property type="project" value="InterPro"/>
</dbReference>
<evidence type="ECO:0000259" key="8">
    <source>
        <dbReference type="Pfam" id="PF02770"/>
    </source>
</evidence>
<dbReference type="InterPro" id="IPR009100">
    <property type="entry name" value="AcylCoA_DH/oxidase_NM_dom_sf"/>
</dbReference>
<dbReference type="SUPFAM" id="SSF47203">
    <property type="entry name" value="Acyl-CoA dehydrogenase C-terminal domain-like"/>
    <property type="match status" value="1"/>
</dbReference>
<dbReference type="Proteomes" id="UP000094757">
    <property type="component" value="Chromosome"/>
</dbReference>
<evidence type="ECO:0000313" key="11">
    <source>
        <dbReference type="EMBL" id="RID93988.1"/>
    </source>
</evidence>
<dbReference type="AlphaFoldDB" id="A0A1B3WDK5"/>
<dbReference type="FunFam" id="1.20.140.10:FF:000004">
    <property type="entry name" value="Acyl-CoA dehydrogenase FadE25"/>
    <property type="match status" value="1"/>
</dbReference>
<dbReference type="Pfam" id="PF02770">
    <property type="entry name" value="Acyl-CoA_dh_M"/>
    <property type="match status" value="1"/>
</dbReference>
<dbReference type="SUPFAM" id="SSF56645">
    <property type="entry name" value="Acyl-CoA dehydrogenase NM domain-like"/>
    <property type="match status" value="1"/>
</dbReference>
<dbReference type="InterPro" id="IPR036250">
    <property type="entry name" value="AcylCo_DH-like_C"/>
</dbReference>
<dbReference type="InterPro" id="IPR009075">
    <property type="entry name" value="AcylCo_DH/oxidase_C"/>
</dbReference>
<feature type="domain" description="Acyl-CoA dehydrogenase/oxidase N-terminal" evidence="9">
    <location>
        <begin position="6"/>
        <end position="111"/>
    </location>
</feature>
<dbReference type="GO" id="GO:0003995">
    <property type="term" value="F:acyl-CoA dehydrogenase activity"/>
    <property type="evidence" value="ECO:0007669"/>
    <property type="project" value="InterPro"/>
</dbReference>
<feature type="domain" description="Acyl-CoA oxidase/dehydrogenase middle" evidence="8">
    <location>
        <begin position="120"/>
        <end position="215"/>
    </location>
</feature>
<reference evidence="10" key="1">
    <citation type="submission" date="2016-08" db="EMBL/GenBank/DDBJ databases">
        <authorList>
            <person name="Seilhamer J.J."/>
        </authorList>
    </citation>
    <scope>NUCLEOTIDE SEQUENCE [LARGE SCALE GENOMIC DNA]</scope>
    <source>
        <strain evidence="10">F0677</strain>
    </source>
</reference>
<proteinExistence type="inferred from homology"/>
<dbReference type="InterPro" id="IPR046373">
    <property type="entry name" value="Acyl-CoA_Oxase/DH_mid-dom_sf"/>
</dbReference>
<dbReference type="InterPro" id="IPR006089">
    <property type="entry name" value="Acyl-CoA_DH_CS"/>
</dbReference>
<dbReference type="FunFam" id="2.40.110.10:FF:000001">
    <property type="entry name" value="Acyl-CoA dehydrogenase, mitochondrial"/>
    <property type="match status" value="1"/>
</dbReference>
<evidence type="ECO:0000313" key="10">
    <source>
        <dbReference type="EMBL" id="AOH39041.1"/>
    </source>
</evidence>
<evidence type="ECO:0000256" key="5">
    <source>
        <dbReference type="ARBA" id="ARBA00023002"/>
    </source>
</evidence>
<comment type="similarity">
    <text evidence="2 6">Belongs to the acyl-CoA dehydrogenase family.</text>
</comment>
<keyword evidence="4 6" id="KW-0274">FAD</keyword>
<protein>
    <submittedName>
        <fullName evidence="10">Acyl-CoA dehydrogenase</fullName>
    </submittedName>
</protein>
<name>A0A1B3WDK5_9FIRM</name>
<dbReference type="PIRSF" id="PIRSF016578">
    <property type="entry name" value="HsaA"/>
    <property type="match status" value="1"/>
</dbReference>
<gene>
    <name evidence="10" type="ORF">BCB69_03085</name>
    <name evidence="11" type="ORF">DX915_00110</name>
</gene>
<evidence type="ECO:0000256" key="1">
    <source>
        <dbReference type="ARBA" id="ARBA00001974"/>
    </source>
</evidence>
<sequence length="378" mass="40538">MDFSLTPKQREVVELARAIAQEEIKVASLIIDKNGIVPDSLMNILKQSGMTQLAIPKEYGGAGLDILTVAMVAEQLAMGCAGIATICAANALATFPVLQAGNEEQKNIWCNCLNEGGMAAFALTEPGAGSDAGAVSCQAKKVDDGYLISGNKSFITNGPIADKIALFANTRQEGGIRGLTLFMVDAKAKGVSIGKKEDKMGIRASSTSEIIFEDCFVPDSQRIGREGRGFKIAMQTLQTSRPVVGALSVGIAQAALDEAVAYSQQRKQFGAKVSSFQMVQEMIANMAMKIEAARGLVYRACVMQMNNDPQAAMFSAMSKCYASDIAMEVTTDAVQVMGGVGYTRDFFGEKYMRDAKIMQLYEGTNQIQRLVIANEVLH</sequence>
<dbReference type="InterPro" id="IPR037069">
    <property type="entry name" value="AcylCoA_DH/ox_N_sf"/>
</dbReference>
<dbReference type="PROSITE" id="PS00072">
    <property type="entry name" value="ACYL_COA_DH_1"/>
    <property type="match status" value="1"/>
</dbReference>
<evidence type="ECO:0000313" key="13">
    <source>
        <dbReference type="Proteomes" id="UP000266262"/>
    </source>
</evidence>
<dbReference type="Proteomes" id="UP000266262">
    <property type="component" value="Unassembled WGS sequence"/>
</dbReference>
<reference evidence="11 13" key="3">
    <citation type="submission" date="2018-08" db="EMBL/GenBank/DDBJ databases">
        <title>Draft genome sequence of Dialister pneumosintes KCOM 1685.</title>
        <authorList>
            <person name="Kook J.-K."/>
            <person name="Park S.-N."/>
            <person name="Lim Y.K."/>
        </authorList>
    </citation>
    <scope>NUCLEOTIDE SEQUENCE [LARGE SCALE GENOMIC DNA]</scope>
    <source>
        <strain evidence="11 13">KCOM 1685</strain>
    </source>
</reference>
<dbReference type="OrthoDB" id="9802447at2"/>
<feature type="domain" description="Acyl-CoA dehydrogenase/oxidase C-terminal" evidence="7">
    <location>
        <begin position="227"/>
        <end position="376"/>
    </location>
</feature>
<reference evidence="12" key="2">
    <citation type="submission" date="2016-08" db="EMBL/GenBank/DDBJ databases">
        <authorList>
            <person name="Holder M.E."/>
            <person name="Ajami N.J."/>
            <person name="Petrosino J.F."/>
        </authorList>
    </citation>
    <scope>NUCLEOTIDE SEQUENCE [LARGE SCALE GENOMIC DNA]</scope>
    <source>
        <strain evidence="12">F0677</strain>
    </source>
</reference>
<dbReference type="KEGG" id="dpn:BCB69_03085"/>
<evidence type="ECO:0000256" key="4">
    <source>
        <dbReference type="ARBA" id="ARBA00022827"/>
    </source>
</evidence>
<dbReference type="Gene3D" id="2.40.110.10">
    <property type="entry name" value="Butyryl-CoA Dehydrogenase, subunit A, domain 2"/>
    <property type="match status" value="1"/>
</dbReference>
<organism evidence="10 12">
    <name type="scientific">Dialister pneumosintes</name>
    <dbReference type="NCBI Taxonomy" id="39950"/>
    <lineage>
        <taxon>Bacteria</taxon>
        <taxon>Bacillati</taxon>
        <taxon>Bacillota</taxon>
        <taxon>Negativicutes</taxon>
        <taxon>Veillonellales</taxon>
        <taxon>Veillonellaceae</taxon>
        <taxon>Dialister</taxon>
    </lineage>
</organism>
<dbReference type="InterPro" id="IPR006091">
    <property type="entry name" value="Acyl-CoA_Oxase/DH_mid-dom"/>
</dbReference>
<keyword evidence="5 6" id="KW-0560">Oxidoreductase</keyword>
<dbReference type="PROSITE" id="PS00073">
    <property type="entry name" value="ACYL_COA_DH_2"/>
    <property type="match status" value="1"/>
</dbReference>